<name>A0A084XUV0_9PROT</name>
<evidence type="ECO:0000313" key="3">
    <source>
        <dbReference type="Proteomes" id="UP000019812"/>
    </source>
</evidence>
<evidence type="ECO:0000313" key="2">
    <source>
        <dbReference type="EMBL" id="KFB66244.1"/>
    </source>
</evidence>
<dbReference type="STRING" id="1457154.CAPSK01_004405"/>
<dbReference type="Proteomes" id="UP000019812">
    <property type="component" value="Unassembled WGS sequence"/>
</dbReference>
<feature type="region of interest" description="Disordered" evidence="1">
    <location>
        <begin position="23"/>
        <end position="43"/>
    </location>
</feature>
<reference evidence="2 3" key="1">
    <citation type="submission" date="2014-07" db="EMBL/GenBank/DDBJ databases">
        <title>Expanding our view of genomic diversity in Candidatus Accumulibacter clades.</title>
        <authorList>
            <person name="Skennerton C.T."/>
            <person name="Barr J.J."/>
            <person name="Slater F.R."/>
            <person name="Bond P.L."/>
            <person name="Tyson G.W."/>
        </authorList>
    </citation>
    <scope>NUCLEOTIDE SEQUENCE [LARGE SCALE GENOMIC DNA]</scope>
    <source>
        <strain evidence="3">SK-01</strain>
    </source>
</reference>
<accession>A0A084XUV0</accession>
<dbReference type="EMBL" id="JDSS02000045">
    <property type="protein sequence ID" value="KFB66244.1"/>
    <property type="molecule type" value="Genomic_DNA"/>
</dbReference>
<sequence>MLYQSNERCNSQGRGLVIFAKRHAKSHRRLRASKTSQKTRRQTARRLIVEAKTRDAAAVCHGDRPTRIVLAGDQDGIMAQ</sequence>
<evidence type="ECO:0000256" key="1">
    <source>
        <dbReference type="SAM" id="MobiDB-lite"/>
    </source>
</evidence>
<organism evidence="2 3">
    <name type="scientific">Candidatus Accumulibacter vicinus</name>
    <dbReference type="NCBI Taxonomy" id="2954382"/>
    <lineage>
        <taxon>Bacteria</taxon>
        <taxon>Pseudomonadati</taxon>
        <taxon>Pseudomonadota</taxon>
        <taxon>Betaproteobacteria</taxon>
        <taxon>Candidatus Accumulibacter</taxon>
    </lineage>
</organism>
<proteinExistence type="predicted"/>
<gene>
    <name evidence="2" type="ORF">CAPSK01_004405</name>
</gene>
<dbReference type="AlphaFoldDB" id="A0A084XUV0"/>
<protein>
    <submittedName>
        <fullName evidence="2">Uncharacterized protein</fullName>
    </submittedName>
</protein>
<comment type="caution">
    <text evidence="2">The sequence shown here is derived from an EMBL/GenBank/DDBJ whole genome shotgun (WGS) entry which is preliminary data.</text>
</comment>